<proteinExistence type="inferred from homology"/>
<evidence type="ECO:0000313" key="7">
    <source>
        <dbReference type="Proteomes" id="UP001344447"/>
    </source>
</evidence>
<keyword evidence="5" id="KW-0472">Membrane</keyword>
<accession>A0AAN7U0E1</accession>
<dbReference type="Proteomes" id="UP001344447">
    <property type="component" value="Unassembled WGS sequence"/>
</dbReference>
<comment type="subcellular location">
    <subcellularLocation>
        <location evidence="1">Golgi apparatus membrane</location>
        <topology evidence="1">Peripheral membrane protein</topology>
        <orientation evidence="1">Cytoplasmic side</orientation>
    </subcellularLocation>
</comment>
<keyword evidence="7" id="KW-1185">Reference proteome</keyword>
<dbReference type="GO" id="GO:0000139">
    <property type="term" value="C:Golgi membrane"/>
    <property type="evidence" value="ECO:0007669"/>
    <property type="project" value="UniProtKB-SubCell"/>
</dbReference>
<protein>
    <submittedName>
        <fullName evidence="6">Uncharacterized protein</fullName>
    </submittedName>
</protein>
<sequence>MNELLIKMNPDNDNDSIPLLTLPEQLFLLILNPDTGKLPYTFVPLFHGFVGCGIAELQLMDKVIVSKQNNSSLNTNKMLIKVIDHSKTGDPFLDYILSKLSHSSAQKGLPMATAILTISVGLNKMKRITETIAQSLIKKGFIRGTLKRSVLFKSKSIYEVVDYQAKISVESSICKVLSTPPDYPDNCIRELIILLTFKQYEDVLIKPKLMDTLISRLYQPEQCSHIRANLRLINKNFYKEPSEAHLSNDPSVKMLSLVIGGIRNAITSE</sequence>
<reference evidence="6 7" key="1">
    <citation type="submission" date="2023-11" db="EMBL/GenBank/DDBJ databases">
        <title>Dfirmibasis_genome.</title>
        <authorList>
            <person name="Edelbroek B."/>
            <person name="Kjellin J."/>
            <person name="Jerlstrom-Hultqvist J."/>
            <person name="Soderbom F."/>
        </authorList>
    </citation>
    <scope>NUCLEOTIDE SEQUENCE [LARGE SCALE GENOMIC DNA]</scope>
    <source>
        <strain evidence="6 7">TNS-C-14</strain>
    </source>
</reference>
<keyword evidence="4" id="KW-0446">Lipid-binding</keyword>
<comment type="caution">
    <text evidence="6">The sequence shown here is derived from an EMBL/GenBank/DDBJ whole genome shotgun (WGS) entry which is preliminary data.</text>
</comment>
<evidence type="ECO:0000256" key="3">
    <source>
        <dbReference type="ARBA" id="ARBA00023034"/>
    </source>
</evidence>
<dbReference type="AlphaFoldDB" id="A0AAN7U0E1"/>
<dbReference type="InterPro" id="IPR038261">
    <property type="entry name" value="GPP34-like_sf"/>
</dbReference>
<name>A0AAN7U0E1_9MYCE</name>
<comment type="similarity">
    <text evidence="2">Belongs to the GOLPH3/VPS74 family.</text>
</comment>
<evidence type="ECO:0000313" key="6">
    <source>
        <dbReference type="EMBL" id="KAK5578936.1"/>
    </source>
</evidence>
<dbReference type="GO" id="GO:0070273">
    <property type="term" value="F:phosphatidylinositol-4-phosphate binding"/>
    <property type="evidence" value="ECO:0007669"/>
    <property type="project" value="InterPro"/>
</dbReference>
<dbReference type="Pfam" id="PF05719">
    <property type="entry name" value="GPP34"/>
    <property type="match status" value="1"/>
</dbReference>
<evidence type="ECO:0000256" key="4">
    <source>
        <dbReference type="ARBA" id="ARBA00023121"/>
    </source>
</evidence>
<dbReference type="Gene3D" id="1.10.3630.10">
    <property type="entry name" value="yeast vps74-n-term truncation variant domain like"/>
    <property type="match status" value="1"/>
</dbReference>
<evidence type="ECO:0000256" key="5">
    <source>
        <dbReference type="ARBA" id="ARBA00023136"/>
    </source>
</evidence>
<keyword evidence="3" id="KW-0333">Golgi apparatus</keyword>
<dbReference type="EMBL" id="JAVFKY010000003">
    <property type="protein sequence ID" value="KAK5578936.1"/>
    <property type="molecule type" value="Genomic_DNA"/>
</dbReference>
<gene>
    <name evidence="6" type="ORF">RB653_008611</name>
</gene>
<evidence type="ECO:0000256" key="1">
    <source>
        <dbReference type="ARBA" id="ARBA00004255"/>
    </source>
</evidence>
<dbReference type="InterPro" id="IPR008628">
    <property type="entry name" value="GPP34-like"/>
</dbReference>
<organism evidence="6 7">
    <name type="scientific">Dictyostelium firmibasis</name>
    <dbReference type="NCBI Taxonomy" id="79012"/>
    <lineage>
        <taxon>Eukaryota</taxon>
        <taxon>Amoebozoa</taxon>
        <taxon>Evosea</taxon>
        <taxon>Eumycetozoa</taxon>
        <taxon>Dictyostelia</taxon>
        <taxon>Dictyosteliales</taxon>
        <taxon>Dictyosteliaceae</taxon>
        <taxon>Dictyostelium</taxon>
    </lineage>
</organism>
<evidence type="ECO:0000256" key="2">
    <source>
        <dbReference type="ARBA" id="ARBA00007284"/>
    </source>
</evidence>